<dbReference type="InterPro" id="IPR050679">
    <property type="entry name" value="Bact_HTH_transcr_reg"/>
</dbReference>
<dbReference type="PRINTS" id="PR00035">
    <property type="entry name" value="HTHGNTR"/>
</dbReference>
<dbReference type="PANTHER" id="PTHR44846:SF1">
    <property type="entry name" value="MANNOSYL-D-GLYCERATE TRANSPORT_METABOLISM SYSTEM REPRESSOR MNGR-RELATED"/>
    <property type="match status" value="1"/>
</dbReference>
<evidence type="ECO:0000256" key="2">
    <source>
        <dbReference type="ARBA" id="ARBA00023125"/>
    </source>
</evidence>
<dbReference type="InterPro" id="IPR036388">
    <property type="entry name" value="WH-like_DNA-bd_sf"/>
</dbReference>
<dbReference type="SUPFAM" id="SSF64288">
    <property type="entry name" value="Chorismate lyase-like"/>
    <property type="match status" value="1"/>
</dbReference>
<keyword evidence="6" id="KW-1185">Reference proteome</keyword>
<reference evidence="6" key="1">
    <citation type="journal article" date="2019" name="Int. J. Syst. Evol. Microbiol.">
        <title>The Global Catalogue of Microorganisms (GCM) 10K type strain sequencing project: providing services to taxonomists for standard genome sequencing and annotation.</title>
        <authorList>
            <consortium name="The Broad Institute Genomics Platform"/>
            <consortium name="The Broad Institute Genome Sequencing Center for Infectious Disease"/>
            <person name="Wu L."/>
            <person name="Ma J."/>
        </authorList>
    </citation>
    <scope>NUCLEOTIDE SEQUENCE [LARGE SCALE GENOMIC DNA]</scope>
    <source>
        <strain evidence="6">JCM 1490</strain>
    </source>
</reference>
<dbReference type="SMART" id="SM00866">
    <property type="entry name" value="UTRA"/>
    <property type="match status" value="1"/>
</dbReference>
<feature type="domain" description="HTH gntR-type" evidence="4">
    <location>
        <begin position="5"/>
        <end position="73"/>
    </location>
</feature>
<name>A0ABW2Q2F5_9MICO</name>
<dbReference type="InterPro" id="IPR011663">
    <property type="entry name" value="UTRA"/>
</dbReference>
<keyword evidence="2" id="KW-0238">DNA-binding</keyword>
<dbReference type="Gene3D" id="3.40.1410.10">
    <property type="entry name" value="Chorismate lyase-like"/>
    <property type="match status" value="1"/>
</dbReference>
<dbReference type="SUPFAM" id="SSF46785">
    <property type="entry name" value="Winged helix' DNA-binding domain"/>
    <property type="match status" value="1"/>
</dbReference>
<sequence length="245" mass="26364">MSSPLAAHARIRGDLERAIRAGQYPAGSTIPTERVLAEQYGVSRATVQRAVTDMARAGLVVRRRRAGTVVAPGGAGANLLHFTNLAAEGPEVHGGHRVVRAEVVPREDIAEELPGVAPNAAVVVMERIKEDEHGTASAVERSYIPFEVAPRVLREDLGTLTTLAYFRRAGIAVARSRLYVTPTIAGAEDAASLAIEPGRPLFHLRRETYLANGRIAEVLSCALSPDSFRLFVEQTLDPTPTEETT</sequence>
<evidence type="ECO:0000256" key="1">
    <source>
        <dbReference type="ARBA" id="ARBA00023015"/>
    </source>
</evidence>
<gene>
    <name evidence="5" type="ORF">ACFQQL_01030</name>
</gene>
<dbReference type="Proteomes" id="UP001596455">
    <property type="component" value="Unassembled WGS sequence"/>
</dbReference>
<evidence type="ECO:0000313" key="5">
    <source>
        <dbReference type="EMBL" id="MFC7403674.1"/>
    </source>
</evidence>
<comment type="caution">
    <text evidence="5">The sequence shown here is derived from an EMBL/GenBank/DDBJ whole genome shotgun (WGS) entry which is preliminary data.</text>
</comment>
<dbReference type="PROSITE" id="PS50949">
    <property type="entry name" value="HTH_GNTR"/>
    <property type="match status" value="1"/>
</dbReference>
<dbReference type="Pfam" id="PF07702">
    <property type="entry name" value="UTRA"/>
    <property type="match status" value="1"/>
</dbReference>
<keyword evidence="3" id="KW-0804">Transcription</keyword>
<proteinExistence type="predicted"/>
<dbReference type="PANTHER" id="PTHR44846">
    <property type="entry name" value="MANNOSYL-D-GLYCERATE TRANSPORT/METABOLISM SYSTEM REPRESSOR MNGR-RELATED"/>
    <property type="match status" value="1"/>
</dbReference>
<evidence type="ECO:0000313" key="6">
    <source>
        <dbReference type="Proteomes" id="UP001596455"/>
    </source>
</evidence>
<dbReference type="Pfam" id="PF00392">
    <property type="entry name" value="GntR"/>
    <property type="match status" value="1"/>
</dbReference>
<evidence type="ECO:0000259" key="4">
    <source>
        <dbReference type="PROSITE" id="PS50949"/>
    </source>
</evidence>
<protein>
    <submittedName>
        <fullName evidence="5">GntR family transcriptional regulator</fullName>
    </submittedName>
</protein>
<accession>A0ABW2Q2F5</accession>
<dbReference type="InterPro" id="IPR000524">
    <property type="entry name" value="Tscrpt_reg_HTH_GntR"/>
</dbReference>
<dbReference type="CDD" id="cd07377">
    <property type="entry name" value="WHTH_GntR"/>
    <property type="match status" value="1"/>
</dbReference>
<dbReference type="InterPro" id="IPR028978">
    <property type="entry name" value="Chorismate_lyase_/UTRA_dom_sf"/>
</dbReference>
<organism evidence="5 6">
    <name type="scientific">Georgenia alba</name>
    <dbReference type="NCBI Taxonomy" id="2233858"/>
    <lineage>
        <taxon>Bacteria</taxon>
        <taxon>Bacillati</taxon>
        <taxon>Actinomycetota</taxon>
        <taxon>Actinomycetes</taxon>
        <taxon>Micrococcales</taxon>
        <taxon>Bogoriellaceae</taxon>
        <taxon>Georgenia</taxon>
    </lineage>
</organism>
<keyword evidence="1" id="KW-0805">Transcription regulation</keyword>
<dbReference type="SMART" id="SM00345">
    <property type="entry name" value="HTH_GNTR"/>
    <property type="match status" value="1"/>
</dbReference>
<dbReference type="InterPro" id="IPR036390">
    <property type="entry name" value="WH_DNA-bd_sf"/>
</dbReference>
<evidence type="ECO:0000256" key="3">
    <source>
        <dbReference type="ARBA" id="ARBA00023163"/>
    </source>
</evidence>
<dbReference type="EMBL" id="JBHTCQ010000001">
    <property type="protein sequence ID" value="MFC7403674.1"/>
    <property type="molecule type" value="Genomic_DNA"/>
</dbReference>
<dbReference type="Gene3D" id="1.10.10.10">
    <property type="entry name" value="Winged helix-like DNA-binding domain superfamily/Winged helix DNA-binding domain"/>
    <property type="match status" value="1"/>
</dbReference>
<dbReference type="RefSeq" id="WP_382390359.1">
    <property type="nucleotide sequence ID" value="NZ_JBHTCQ010000001.1"/>
</dbReference>